<evidence type="ECO:0000259" key="6">
    <source>
        <dbReference type="Pfam" id="PF01103"/>
    </source>
</evidence>
<evidence type="ECO:0000256" key="2">
    <source>
        <dbReference type="ARBA" id="ARBA00022452"/>
    </source>
</evidence>
<proteinExistence type="predicted"/>
<dbReference type="PANTHER" id="PTHR12815:SF18">
    <property type="entry name" value="SORTING AND ASSEMBLY MACHINERY COMPONENT 50 HOMOLOG"/>
    <property type="match status" value="1"/>
</dbReference>
<accession>A0ABM7RRN1</accession>
<keyword evidence="3" id="KW-0812">Transmembrane</keyword>
<dbReference type="Proteomes" id="UP001374893">
    <property type="component" value="Chromosome"/>
</dbReference>
<dbReference type="InterPro" id="IPR039910">
    <property type="entry name" value="D15-like"/>
</dbReference>
<sequence>MSHRAPIILAAFLAAAGPVLGETAVRIVGNQSLSEQEILTNLGGRLDHITLREATRPRAADAAFLVEQAYQLAGFNDVTVYWKVVDKNTIRLRIDEGKRDVIGEVTINNVPNPKLNETLVELFQLNPKKRATGLNEFPIRDEDVPAGIQLMEAQMQSIGFYDAEVILASRQPNPETGKIDFTFDVKAGRISKIAPPVFRGETTPGLAEAVSQYVGEPATTPNLNSVRARVSEQYQAAGFLRAKIRMGIEREGLQLTPVFDVTRGQRFKLRNIELAGLGKTDPDRVLTRLDDLQGEYLDGNVAEKRIRQLIATGAFSNVRTEIEPVAGETVDVTLRLTEAEARGISGTAGFDSFEGFLLGAAYYDRNFLGKVRNFSAGFEITQRSLLGEISLADPWLAGSDVAGKARLYALSKDYEGYNALRSGIEASAIWPVTEHYTVDASLGWAIVSTDADGLPIAQLGEQDYQNPYLRITQTLDYRDNPVLPKEGWHLELPVELGAAIGDNSSAYFKAGIEGSYYRPIGESGQLAVGARAGFLIPSGGSGRLPIDLRYFNGGARSVRSFPDRELGPWSTTGYPVGGQSYWVTNIEYIHTIAGPLKAAAFFDAGGLSPDWEDFGTGDPEMAVGLGLRLDLPIGPVRLEYGHNLTQDGRDPSGSWHFAIGTAF</sequence>
<feature type="chain" id="PRO_5045984488" evidence="5">
    <location>
        <begin position="22"/>
        <end position="663"/>
    </location>
</feature>
<feature type="signal peptide" evidence="5">
    <location>
        <begin position="1"/>
        <end position="21"/>
    </location>
</feature>
<keyword evidence="8" id="KW-1185">Reference proteome</keyword>
<organism evidence="7 8">
    <name type="scientific">Haloferula helveola</name>
    <dbReference type="NCBI Taxonomy" id="490095"/>
    <lineage>
        <taxon>Bacteria</taxon>
        <taxon>Pseudomonadati</taxon>
        <taxon>Verrucomicrobiota</taxon>
        <taxon>Verrucomicrobiia</taxon>
        <taxon>Verrucomicrobiales</taxon>
        <taxon>Verrucomicrobiaceae</taxon>
        <taxon>Haloferula</taxon>
    </lineage>
</organism>
<evidence type="ECO:0000313" key="8">
    <source>
        <dbReference type="Proteomes" id="UP001374893"/>
    </source>
</evidence>
<gene>
    <name evidence="7" type="ORF">HAHE_40320</name>
</gene>
<dbReference type="InterPro" id="IPR000184">
    <property type="entry name" value="Bac_surfAg_D15"/>
</dbReference>
<comment type="subcellular location">
    <subcellularLocation>
        <location evidence="1">Membrane</location>
    </subcellularLocation>
</comment>
<dbReference type="Pfam" id="PF01103">
    <property type="entry name" value="Omp85"/>
    <property type="match status" value="1"/>
</dbReference>
<name>A0ABM7RRN1_9BACT</name>
<keyword evidence="5" id="KW-0732">Signal</keyword>
<dbReference type="RefSeq" id="WP_338687042.1">
    <property type="nucleotide sequence ID" value="NZ_AP024702.1"/>
</dbReference>
<evidence type="ECO:0000313" key="7">
    <source>
        <dbReference type="EMBL" id="BCX50124.1"/>
    </source>
</evidence>
<keyword evidence="4" id="KW-0472">Membrane</keyword>
<dbReference type="EMBL" id="AP024702">
    <property type="protein sequence ID" value="BCX50124.1"/>
    <property type="molecule type" value="Genomic_DNA"/>
</dbReference>
<evidence type="ECO:0000256" key="1">
    <source>
        <dbReference type="ARBA" id="ARBA00004370"/>
    </source>
</evidence>
<keyword evidence="2" id="KW-1134">Transmembrane beta strand</keyword>
<evidence type="ECO:0000256" key="5">
    <source>
        <dbReference type="SAM" id="SignalP"/>
    </source>
</evidence>
<dbReference type="Gene3D" id="2.40.160.50">
    <property type="entry name" value="membrane protein fhac: a member of the omp85/tpsb transporter family"/>
    <property type="match status" value="1"/>
</dbReference>
<dbReference type="PANTHER" id="PTHR12815">
    <property type="entry name" value="SORTING AND ASSEMBLY MACHINERY SAMM50 PROTEIN FAMILY MEMBER"/>
    <property type="match status" value="1"/>
</dbReference>
<evidence type="ECO:0000256" key="3">
    <source>
        <dbReference type="ARBA" id="ARBA00022692"/>
    </source>
</evidence>
<evidence type="ECO:0000256" key="4">
    <source>
        <dbReference type="ARBA" id="ARBA00023136"/>
    </source>
</evidence>
<dbReference type="Gene3D" id="3.10.20.310">
    <property type="entry name" value="membrane protein fhac"/>
    <property type="match status" value="1"/>
</dbReference>
<reference evidence="7 8" key="1">
    <citation type="submission" date="2021-06" db="EMBL/GenBank/DDBJ databases">
        <title>Complete genome of Haloferula helveola possessing various polysaccharide degrading enzymes.</title>
        <authorList>
            <person name="Takami H."/>
            <person name="Huang C."/>
            <person name="Hamasaki K."/>
        </authorList>
    </citation>
    <scope>NUCLEOTIDE SEQUENCE [LARGE SCALE GENOMIC DNA]</scope>
    <source>
        <strain evidence="7 8">CN-1</strain>
    </source>
</reference>
<protein>
    <submittedName>
        <fullName evidence="7">Outermembrane surface antigen protein</fullName>
    </submittedName>
</protein>
<feature type="domain" description="Bacterial surface antigen (D15)" evidence="6">
    <location>
        <begin position="366"/>
        <end position="663"/>
    </location>
</feature>